<keyword evidence="5 7" id="KW-0560">Oxidoreductase</keyword>
<keyword evidence="10" id="KW-0472">Membrane</keyword>
<feature type="domain" description="Catalase core" evidence="11">
    <location>
        <begin position="22"/>
        <end position="355"/>
    </location>
</feature>
<reference evidence="12" key="2">
    <citation type="submission" date="2020-09" db="EMBL/GenBank/DDBJ databases">
        <authorList>
            <person name="Sun Q."/>
            <person name="Zhou Y."/>
        </authorList>
    </citation>
    <scope>NUCLEOTIDE SEQUENCE</scope>
    <source>
        <strain evidence="12">CGMCC 1.12919</strain>
    </source>
</reference>
<dbReference type="AlphaFoldDB" id="A0A916X7L7"/>
<dbReference type="InterPro" id="IPR020835">
    <property type="entry name" value="Catalase_sf"/>
</dbReference>
<evidence type="ECO:0000256" key="4">
    <source>
        <dbReference type="ARBA" id="ARBA00022723"/>
    </source>
</evidence>
<dbReference type="Pfam" id="PF00199">
    <property type="entry name" value="Catalase"/>
    <property type="match status" value="1"/>
</dbReference>
<dbReference type="GO" id="GO:0004096">
    <property type="term" value="F:catalase activity"/>
    <property type="evidence" value="ECO:0007669"/>
    <property type="project" value="InterPro"/>
</dbReference>
<dbReference type="PANTHER" id="PTHR11465:SF9">
    <property type="entry name" value="CATALASE"/>
    <property type="match status" value="1"/>
</dbReference>
<dbReference type="EMBL" id="BMGG01000001">
    <property type="protein sequence ID" value="GGC45983.1"/>
    <property type="molecule type" value="Genomic_DNA"/>
</dbReference>
<reference evidence="12" key="1">
    <citation type="journal article" date="2014" name="Int. J. Syst. Evol. Microbiol.">
        <title>Complete genome sequence of Corynebacterium casei LMG S-19264T (=DSM 44701T), isolated from a smear-ripened cheese.</title>
        <authorList>
            <consortium name="US DOE Joint Genome Institute (JGI-PGF)"/>
            <person name="Walter F."/>
            <person name="Albersmeier A."/>
            <person name="Kalinowski J."/>
            <person name="Ruckert C."/>
        </authorList>
    </citation>
    <scope>NUCLEOTIDE SEQUENCE</scope>
    <source>
        <strain evidence="12">CGMCC 1.12919</strain>
    </source>
</reference>
<dbReference type="Proteomes" id="UP000637002">
    <property type="component" value="Unassembled WGS sequence"/>
</dbReference>
<name>A0A916X7L7_9HYPH</name>
<proteinExistence type="inferred from homology"/>
<dbReference type="GO" id="GO:0046872">
    <property type="term" value="F:metal ion binding"/>
    <property type="evidence" value="ECO:0007669"/>
    <property type="project" value="UniProtKB-KW"/>
</dbReference>
<dbReference type="EC" id="1.11.1.-" evidence="7"/>
<dbReference type="PIRSF" id="PIRSF000296">
    <property type="entry name" value="SrpA"/>
    <property type="match status" value="1"/>
</dbReference>
<comment type="cofactor">
    <cofactor evidence="7">
        <name>heme</name>
        <dbReference type="ChEBI" id="CHEBI:30413"/>
    </cofactor>
</comment>
<dbReference type="GO" id="GO:0020037">
    <property type="term" value="F:heme binding"/>
    <property type="evidence" value="ECO:0007669"/>
    <property type="project" value="InterPro"/>
</dbReference>
<feature type="transmembrane region" description="Helical" evidence="10">
    <location>
        <begin position="12"/>
        <end position="37"/>
    </location>
</feature>
<dbReference type="InterPro" id="IPR011614">
    <property type="entry name" value="Catalase_core"/>
</dbReference>
<evidence type="ECO:0000256" key="7">
    <source>
        <dbReference type="PIRNR" id="PIRNR000296"/>
    </source>
</evidence>
<comment type="caution">
    <text evidence="12">The sequence shown here is derived from an EMBL/GenBank/DDBJ whole genome shotgun (WGS) entry which is preliminary data.</text>
</comment>
<dbReference type="PROSITE" id="PS51402">
    <property type="entry name" value="CATALASE_3"/>
    <property type="match status" value="1"/>
</dbReference>
<feature type="binding site" description="axial binding residue" evidence="9">
    <location>
        <position position="329"/>
    </location>
    <ligand>
        <name>heme</name>
        <dbReference type="ChEBI" id="CHEBI:30413"/>
    </ligand>
    <ligandPart>
        <name>Fe</name>
        <dbReference type="ChEBI" id="CHEBI:18248"/>
    </ligandPart>
</feature>
<dbReference type="InterPro" id="IPR024168">
    <property type="entry name" value="Catalase_SrpA-type_pred"/>
</dbReference>
<feature type="active site" evidence="8">
    <location>
        <position position="65"/>
    </location>
</feature>
<keyword evidence="3 7" id="KW-0349">Heme</keyword>
<evidence type="ECO:0000256" key="9">
    <source>
        <dbReference type="PIRSR" id="PIRSR000296-2"/>
    </source>
</evidence>
<keyword evidence="6 7" id="KW-0408">Iron</keyword>
<dbReference type="Gene3D" id="1.20.1280.120">
    <property type="match status" value="1"/>
</dbReference>
<evidence type="ECO:0000256" key="2">
    <source>
        <dbReference type="ARBA" id="ARBA00022559"/>
    </source>
</evidence>
<comment type="function">
    <text evidence="7">Has an organic peroxide-dependent peroxidase activity.</text>
</comment>
<keyword evidence="13" id="KW-1185">Reference proteome</keyword>
<evidence type="ECO:0000313" key="12">
    <source>
        <dbReference type="EMBL" id="GGC45983.1"/>
    </source>
</evidence>
<evidence type="ECO:0000256" key="6">
    <source>
        <dbReference type="ARBA" id="ARBA00023004"/>
    </source>
</evidence>
<dbReference type="Gene3D" id="2.40.180.10">
    <property type="entry name" value="Catalase core domain"/>
    <property type="match status" value="1"/>
</dbReference>
<accession>A0A916X7L7</accession>
<keyword evidence="2 7" id="KW-0575">Peroxidase</keyword>
<evidence type="ECO:0000313" key="13">
    <source>
        <dbReference type="Proteomes" id="UP000637002"/>
    </source>
</evidence>
<dbReference type="GO" id="GO:0042542">
    <property type="term" value="P:response to hydrogen peroxide"/>
    <property type="evidence" value="ECO:0007669"/>
    <property type="project" value="TreeGrafter"/>
</dbReference>
<protein>
    <recommendedName>
        <fullName evidence="7">Catalase-related peroxidase</fullName>
        <ecNumber evidence="7">1.11.1.-</ecNumber>
    </recommendedName>
</protein>
<dbReference type="InterPro" id="IPR018028">
    <property type="entry name" value="Catalase"/>
</dbReference>
<sequence length="355" mass="37716">MPDSSQPSTQPSIGALALIAVIVAAGAGAFAYTAGWLSPGRLTPARLVNSLAPPGGAVPGHRRNHAKGICFTGVFESNGNGAEFSRAQVFARGRYAALGRFNLGSPDPVAPDAAVRVRGMGLQLSTPDGAVWRTAMIDPPIFAVATPAAFYELQTASHSPDPDAIKRFVAGHPEFMAFADWAKHAPWTASYAQDAFNGLNAFIVVDASDAPRAVRWSLRPQAPVVAVTPDALAKLGPNHLEQEIAARVAQGPQRWTMVLTLADPGDLTADPSKAWPAGRRSVDVGTLVVEQIEAERDGPCRDINFDPTILPDGIRLSDDPFPAARSAAYARSYDLRTAETKHYPYHEQPTAGGRQ</sequence>
<evidence type="ECO:0000256" key="1">
    <source>
        <dbReference type="ARBA" id="ARBA00005329"/>
    </source>
</evidence>
<evidence type="ECO:0000256" key="3">
    <source>
        <dbReference type="ARBA" id="ARBA00022617"/>
    </source>
</evidence>
<evidence type="ECO:0000259" key="11">
    <source>
        <dbReference type="SMART" id="SM01060"/>
    </source>
</evidence>
<dbReference type="GO" id="GO:0042744">
    <property type="term" value="P:hydrogen peroxide catabolic process"/>
    <property type="evidence" value="ECO:0007669"/>
    <property type="project" value="TreeGrafter"/>
</dbReference>
<comment type="similarity">
    <text evidence="1 7">Belongs to the catalase family.</text>
</comment>
<keyword evidence="10" id="KW-1133">Transmembrane helix</keyword>
<keyword evidence="4 7" id="KW-0479">Metal-binding</keyword>
<evidence type="ECO:0000256" key="10">
    <source>
        <dbReference type="SAM" id="Phobius"/>
    </source>
</evidence>
<dbReference type="PANTHER" id="PTHR11465">
    <property type="entry name" value="CATALASE"/>
    <property type="match status" value="1"/>
</dbReference>
<dbReference type="SMART" id="SM01060">
    <property type="entry name" value="Catalase"/>
    <property type="match status" value="1"/>
</dbReference>
<keyword evidence="10" id="KW-0812">Transmembrane</keyword>
<dbReference type="CDD" id="cd08153">
    <property type="entry name" value="srpA_like"/>
    <property type="match status" value="1"/>
</dbReference>
<gene>
    <name evidence="12" type="ORF">GCM10010994_01370</name>
</gene>
<dbReference type="SUPFAM" id="SSF56634">
    <property type="entry name" value="Heme-dependent catalase-like"/>
    <property type="match status" value="1"/>
</dbReference>
<evidence type="ECO:0000256" key="8">
    <source>
        <dbReference type="PIRSR" id="PIRSR000296-1"/>
    </source>
</evidence>
<organism evidence="12 13">
    <name type="scientific">Chelatococcus reniformis</name>
    <dbReference type="NCBI Taxonomy" id="1494448"/>
    <lineage>
        <taxon>Bacteria</taxon>
        <taxon>Pseudomonadati</taxon>
        <taxon>Pseudomonadota</taxon>
        <taxon>Alphaproteobacteria</taxon>
        <taxon>Hyphomicrobiales</taxon>
        <taxon>Chelatococcaceae</taxon>
        <taxon>Chelatococcus</taxon>
    </lineage>
</organism>
<dbReference type="GO" id="GO:0005737">
    <property type="term" value="C:cytoplasm"/>
    <property type="evidence" value="ECO:0007669"/>
    <property type="project" value="TreeGrafter"/>
</dbReference>
<dbReference type="RefSeq" id="WP_188607210.1">
    <property type="nucleotide sequence ID" value="NZ_BMGG01000001.1"/>
</dbReference>
<evidence type="ECO:0000256" key="5">
    <source>
        <dbReference type="ARBA" id="ARBA00023002"/>
    </source>
</evidence>